<evidence type="ECO:0000313" key="1">
    <source>
        <dbReference type="EMBL" id="PBK70716.1"/>
    </source>
</evidence>
<dbReference type="Proteomes" id="UP000218334">
    <property type="component" value="Unassembled WGS sequence"/>
</dbReference>
<keyword evidence="2" id="KW-1185">Reference proteome</keyword>
<reference evidence="2" key="1">
    <citation type="journal article" date="2017" name="Nat. Ecol. Evol.">
        <title>Genome expansion and lineage-specific genetic innovations in the forest pathogenic fungi Armillaria.</title>
        <authorList>
            <person name="Sipos G."/>
            <person name="Prasanna A.N."/>
            <person name="Walter M.C."/>
            <person name="O'Connor E."/>
            <person name="Balint B."/>
            <person name="Krizsan K."/>
            <person name="Kiss B."/>
            <person name="Hess J."/>
            <person name="Varga T."/>
            <person name="Slot J."/>
            <person name="Riley R."/>
            <person name="Boka B."/>
            <person name="Rigling D."/>
            <person name="Barry K."/>
            <person name="Lee J."/>
            <person name="Mihaltcheva S."/>
            <person name="LaButti K."/>
            <person name="Lipzen A."/>
            <person name="Waldron R."/>
            <person name="Moloney N.M."/>
            <person name="Sperisen C."/>
            <person name="Kredics L."/>
            <person name="Vagvoelgyi C."/>
            <person name="Patrignani A."/>
            <person name="Fitzpatrick D."/>
            <person name="Nagy I."/>
            <person name="Doyle S."/>
            <person name="Anderson J.B."/>
            <person name="Grigoriev I.V."/>
            <person name="Gueldener U."/>
            <person name="Muensterkoetter M."/>
            <person name="Nagy L.G."/>
        </authorList>
    </citation>
    <scope>NUCLEOTIDE SEQUENCE [LARGE SCALE GENOMIC DNA]</scope>
    <source>
        <strain evidence="2">28-4</strain>
    </source>
</reference>
<dbReference type="AlphaFoldDB" id="A0A2H3C5Y8"/>
<evidence type="ECO:0000313" key="2">
    <source>
        <dbReference type="Proteomes" id="UP000218334"/>
    </source>
</evidence>
<proteinExistence type="predicted"/>
<dbReference type="Gene3D" id="3.40.198.10">
    <property type="entry name" value="Delta-endotoxin CytB-like"/>
    <property type="match status" value="2"/>
</dbReference>
<dbReference type="InterPro" id="IPR035918">
    <property type="entry name" value="CytB_endotoxin-like_sf"/>
</dbReference>
<dbReference type="EMBL" id="KZ293425">
    <property type="protein sequence ID" value="PBK70716.1"/>
    <property type="molecule type" value="Genomic_DNA"/>
</dbReference>
<dbReference type="SUPFAM" id="SSF55676">
    <property type="entry name" value="CytB endotoxin-like"/>
    <property type="match status" value="1"/>
</dbReference>
<sequence>MSFKDNFSANPVLAFDKFSKLPKTLEPTMTEVIKFVGHSVKSNDPTDTKRFGRPSIATQTEPTVVSMIVKKVVQFLFDALQAEEKKEKGVADFSKCSSEGNSSWEYRAVFAIPLAYLSNYFYGLVMTIKLEGDVEDEESWDLRGSTPRNFSATIDLMRLVVTAGFRDP</sequence>
<gene>
    <name evidence="1" type="ORF">ARMSODRAFT_1017508</name>
</gene>
<accession>A0A2H3C5Y8</accession>
<protein>
    <submittedName>
        <fullName evidence="1">Delta-endotoxin CytB</fullName>
    </submittedName>
</protein>
<name>A0A2H3C5Y8_9AGAR</name>
<organism evidence="1 2">
    <name type="scientific">Armillaria solidipes</name>
    <dbReference type="NCBI Taxonomy" id="1076256"/>
    <lineage>
        <taxon>Eukaryota</taxon>
        <taxon>Fungi</taxon>
        <taxon>Dikarya</taxon>
        <taxon>Basidiomycota</taxon>
        <taxon>Agaricomycotina</taxon>
        <taxon>Agaricomycetes</taxon>
        <taxon>Agaricomycetidae</taxon>
        <taxon>Agaricales</taxon>
        <taxon>Marasmiineae</taxon>
        <taxon>Physalacriaceae</taxon>
        <taxon>Armillaria</taxon>
    </lineage>
</organism>